<evidence type="ECO:0000313" key="4">
    <source>
        <dbReference type="EMBL" id="MFC6281802.1"/>
    </source>
</evidence>
<evidence type="ECO:0000256" key="1">
    <source>
        <dbReference type="ARBA" id="ARBA00007613"/>
    </source>
</evidence>
<comment type="similarity">
    <text evidence="1">Belongs to the outer membrane factor (OMF) (TC 1.B.17) family.</text>
</comment>
<dbReference type="InterPro" id="IPR003423">
    <property type="entry name" value="OMP_efflux"/>
</dbReference>
<reference evidence="5" key="1">
    <citation type="journal article" date="2019" name="Int. J. Syst. Evol. Microbiol.">
        <title>The Global Catalogue of Microorganisms (GCM) 10K type strain sequencing project: providing services to taxonomists for standard genome sequencing and annotation.</title>
        <authorList>
            <consortium name="The Broad Institute Genomics Platform"/>
            <consortium name="The Broad Institute Genome Sequencing Center for Infectious Disease"/>
            <person name="Wu L."/>
            <person name="Ma J."/>
        </authorList>
    </citation>
    <scope>NUCLEOTIDE SEQUENCE [LARGE SCALE GENOMIC DNA]</scope>
    <source>
        <strain evidence="5">CCUG 39402</strain>
    </source>
</reference>
<keyword evidence="2" id="KW-0175">Coiled coil</keyword>
<dbReference type="PANTHER" id="PTHR30203">
    <property type="entry name" value="OUTER MEMBRANE CATION EFFLUX PROTEIN"/>
    <property type="match status" value="1"/>
</dbReference>
<organism evidence="4 5">
    <name type="scientific">Polaromonas aquatica</name>
    <dbReference type="NCBI Taxonomy" id="332657"/>
    <lineage>
        <taxon>Bacteria</taxon>
        <taxon>Pseudomonadati</taxon>
        <taxon>Pseudomonadota</taxon>
        <taxon>Betaproteobacteria</taxon>
        <taxon>Burkholderiales</taxon>
        <taxon>Comamonadaceae</taxon>
        <taxon>Polaromonas</taxon>
    </lineage>
</organism>
<dbReference type="PANTHER" id="PTHR30203:SF24">
    <property type="entry name" value="BLR4935 PROTEIN"/>
    <property type="match status" value="1"/>
</dbReference>
<dbReference type="EMBL" id="JBHSRS010000018">
    <property type="protein sequence ID" value="MFC6281802.1"/>
    <property type="molecule type" value="Genomic_DNA"/>
</dbReference>
<proteinExistence type="inferred from homology"/>
<dbReference type="Gene3D" id="1.20.1600.10">
    <property type="entry name" value="Outer membrane efflux proteins (OEP)"/>
    <property type="match status" value="1"/>
</dbReference>
<dbReference type="SUPFAM" id="SSF56954">
    <property type="entry name" value="Outer membrane efflux proteins (OEP)"/>
    <property type="match status" value="1"/>
</dbReference>
<protein>
    <submittedName>
        <fullName evidence="4">TolC family protein</fullName>
    </submittedName>
</protein>
<comment type="caution">
    <text evidence="4">The sequence shown here is derived from an EMBL/GenBank/DDBJ whole genome shotgun (WGS) entry which is preliminary data.</text>
</comment>
<keyword evidence="3" id="KW-0732">Signal</keyword>
<feature type="coiled-coil region" evidence="2">
    <location>
        <begin position="268"/>
        <end position="295"/>
    </location>
</feature>
<dbReference type="Pfam" id="PF02321">
    <property type="entry name" value="OEP"/>
    <property type="match status" value="1"/>
</dbReference>
<feature type="chain" id="PRO_5046832505" evidence="3">
    <location>
        <begin position="21"/>
        <end position="442"/>
    </location>
</feature>
<evidence type="ECO:0000313" key="5">
    <source>
        <dbReference type="Proteomes" id="UP001596270"/>
    </source>
</evidence>
<dbReference type="RefSeq" id="WP_371438593.1">
    <property type="nucleotide sequence ID" value="NZ_JBHSRS010000018.1"/>
</dbReference>
<gene>
    <name evidence="4" type="ORF">ACFQND_11215</name>
</gene>
<name>A0ABW1TWW9_9BURK</name>
<dbReference type="Proteomes" id="UP001596270">
    <property type="component" value="Unassembled WGS sequence"/>
</dbReference>
<accession>A0ABW1TWW9</accession>
<evidence type="ECO:0000256" key="3">
    <source>
        <dbReference type="SAM" id="SignalP"/>
    </source>
</evidence>
<keyword evidence="5" id="KW-1185">Reference proteome</keyword>
<sequence>MSIRQLFLAASLGVVLPAGAQGSATPLPAPLPASAAPATVTGQAALTTTFSLAQTLQAARNNLDVSLARRALAAAQGDVASANHAPAPVLSAKASQMDLQNGIGGGNLFSQKRIDKSIGLDWTWERGNKRELRTLAAQRNASAAQADIEDALVQQQLAAASAFFDLLAAQERISQVDAIARSAAQLAATAARRVQAGDLAAQDAARTDIEAQRASTDLLTAKLDRQSAALALAQITGFTGPGTLVALPDWPARPAPDAAADDNVIYPAIEARADVRAAQQRVEAARAALDVASAQKKADITLGTSFDHFPGTSNRLLELRLQMPLYGILGGYNFQGEIARAQAQLDQAQDLLEKTRRAASADLQRLQQDKQGAAARALSFETIILPRARKVAEMAELAYSKGAMSLTDLIDARRTLRATLIEDLAARTDHAKASQAWLLRQP</sequence>
<evidence type="ECO:0000256" key="2">
    <source>
        <dbReference type="SAM" id="Coils"/>
    </source>
</evidence>
<feature type="coiled-coil region" evidence="2">
    <location>
        <begin position="338"/>
        <end position="376"/>
    </location>
</feature>
<dbReference type="InterPro" id="IPR010131">
    <property type="entry name" value="MdtP/NodT-like"/>
</dbReference>
<feature type="signal peptide" evidence="3">
    <location>
        <begin position="1"/>
        <end position="20"/>
    </location>
</feature>